<dbReference type="PROSITE" id="PS51257">
    <property type="entry name" value="PROKAR_LIPOPROTEIN"/>
    <property type="match status" value="1"/>
</dbReference>
<dbReference type="AlphaFoldDB" id="A0A644SYA6"/>
<comment type="caution">
    <text evidence="1">The sequence shown here is derived from an EMBL/GenBank/DDBJ whole genome shotgun (WGS) entry which is preliminary data.</text>
</comment>
<organism evidence="1">
    <name type="scientific">bioreactor metagenome</name>
    <dbReference type="NCBI Taxonomy" id="1076179"/>
    <lineage>
        <taxon>unclassified sequences</taxon>
        <taxon>metagenomes</taxon>
        <taxon>ecological metagenomes</taxon>
    </lineage>
</organism>
<accession>A0A644SYA6</accession>
<dbReference type="PROSITE" id="PS00018">
    <property type="entry name" value="EF_HAND_1"/>
    <property type="match status" value="1"/>
</dbReference>
<name>A0A644SYA6_9ZZZZ</name>
<protein>
    <recommendedName>
        <fullName evidence="2">DUF1735 domain-containing protein</fullName>
    </recommendedName>
</protein>
<evidence type="ECO:0000313" key="1">
    <source>
        <dbReference type="EMBL" id="MPL59629.1"/>
    </source>
</evidence>
<dbReference type="EMBL" id="VSSQ01000010">
    <property type="protein sequence ID" value="MPL59629.1"/>
    <property type="molecule type" value="Genomic_DNA"/>
</dbReference>
<reference evidence="1" key="1">
    <citation type="submission" date="2019-08" db="EMBL/GenBank/DDBJ databases">
        <authorList>
            <person name="Kucharzyk K."/>
            <person name="Murdoch R.W."/>
            <person name="Higgins S."/>
            <person name="Loffler F."/>
        </authorList>
    </citation>
    <scope>NUCLEOTIDE SEQUENCE</scope>
</reference>
<proteinExistence type="predicted"/>
<sequence>MNKKRTGALFIAVLLVLLLGSCDMINDFIASRTRNIALIQIYNSNHEKTNKLQPNDTLYVEVQGLAASSYYEVEARDPSNNVITKMTAQSDENGVIAPTPLWYDVGFKKVTDGSGKIKAVLPTSAELGLKAFNIHVKGVDTEDKALSDTDFQLPFFVVFKTDLARPQPIVMAGKKVNINSNPEFVLENAFDSGEGLWIKVANLEPVVASDDPNTKKMTVYIVPFDAAYYENGHLIESNYIAKQEFTITDLKNGVQFTATSKAGFPTIGGKSWNPIPAEAEGKSYSVFLDVDNNGIYNVLKDGTNDFYLDGIDGNGVAGFIVKKTDPDPAVAYVPGNIASGGVTWGHFWFENWPDHDYRDQFYADGWDTKYGYDWQFGGYGIKALWNPYVDKDLDHDPNTNNTLYYGRYVYLYIVKTDELDLTGVNDLKAAPNTQRLYMPVQYACNNGANLQTIWRAPMTVGKYAVVVDIDMNGKVSKGDLVDNVTKAGAVAADGKTGFEVVNR</sequence>
<gene>
    <name evidence="1" type="ORF">SDC9_05184</name>
</gene>
<dbReference type="InterPro" id="IPR018247">
    <property type="entry name" value="EF_Hand_1_Ca_BS"/>
</dbReference>
<evidence type="ECO:0008006" key="2">
    <source>
        <dbReference type="Google" id="ProtNLM"/>
    </source>
</evidence>